<name>A0AAW1Q2B5_9CHLO</name>
<dbReference type="Proteomes" id="UP001465755">
    <property type="component" value="Unassembled WGS sequence"/>
</dbReference>
<comment type="function">
    <text evidence="7">Component of the post-replicative DNA mismatch repair system (MMR).</text>
</comment>
<dbReference type="PIRSF" id="PIRSF037677">
    <property type="entry name" value="DNA_mis_repair_Msh6"/>
    <property type="match status" value="1"/>
</dbReference>
<dbReference type="InterPro" id="IPR017261">
    <property type="entry name" value="DNA_mismatch_repair_MutS/MSH"/>
</dbReference>
<reference evidence="10 11" key="1">
    <citation type="journal article" date="2024" name="Nat. Commun.">
        <title>Phylogenomics reveals the evolutionary origins of lichenization in chlorophyte algae.</title>
        <authorList>
            <person name="Puginier C."/>
            <person name="Libourel C."/>
            <person name="Otte J."/>
            <person name="Skaloud P."/>
            <person name="Haon M."/>
            <person name="Grisel S."/>
            <person name="Petersen M."/>
            <person name="Berrin J.G."/>
            <person name="Delaux P.M."/>
            <person name="Dal Grande F."/>
            <person name="Keller J."/>
        </authorList>
    </citation>
    <scope>NUCLEOTIDE SEQUENCE [LARGE SCALE GENOMIC DNA]</scope>
    <source>
        <strain evidence="10 11">SAG 2036</strain>
    </source>
</reference>
<comment type="similarity">
    <text evidence="1">Belongs to the DNA mismatch repair MutS family. MSH3 subfamily.</text>
</comment>
<dbReference type="InterPro" id="IPR000432">
    <property type="entry name" value="DNA_mismatch_repair_MutS_C"/>
</dbReference>
<dbReference type="SMART" id="SM00534">
    <property type="entry name" value="MUTSac"/>
    <property type="match status" value="1"/>
</dbReference>
<dbReference type="InterPro" id="IPR036187">
    <property type="entry name" value="DNA_mismatch_repair_MutS_sf"/>
</dbReference>
<dbReference type="SUPFAM" id="SSF55271">
    <property type="entry name" value="DNA repair protein MutS, domain I"/>
    <property type="match status" value="1"/>
</dbReference>
<keyword evidence="3 7" id="KW-0227">DNA damage</keyword>
<organism evidence="10 11">
    <name type="scientific">Symbiochloris irregularis</name>
    <dbReference type="NCBI Taxonomy" id="706552"/>
    <lineage>
        <taxon>Eukaryota</taxon>
        <taxon>Viridiplantae</taxon>
        <taxon>Chlorophyta</taxon>
        <taxon>core chlorophytes</taxon>
        <taxon>Trebouxiophyceae</taxon>
        <taxon>Trebouxiales</taxon>
        <taxon>Trebouxiaceae</taxon>
        <taxon>Symbiochloris</taxon>
    </lineage>
</organism>
<feature type="compositionally biased region" description="Gly residues" evidence="8">
    <location>
        <begin position="258"/>
        <end position="268"/>
    </location>
</feature>
<dbReference type="PANTHER" id="PTHR11361:SF122">
    <property type="entry name" value="DNA MISMATCH REPAIR PROTEIN MSH3"/>
    <property type="match status" value="1"/>
</dbReference>
<keyword evidence="11" id="KW-1185">Reference proteome</keyword>
<dbReference type="Gene3D" id="3.30.420.110">
    <property type="entry name" value="MutS, connector domain"/>
    <property type="match status" value="1"/>
</dbReference>
<dbReference type="GO" id="GO:0005524">
    <property type="term" value="F:ATP binding"/>
    <property type="evidence" value="ECO:0007669"/>
    <property type="project" value="UniProtKB-UniRule"/>
</dbReference>
<dbReference type="InterPro" id="IPR007695">
    <property type="entry name" value="DNA_mismatch_repair_MutS-lik_N"/>
</dbReference>
<feature type="domain" description="DNA mismatch repair proteins mutS family" evidence="9">
    <location>
        <begin position="887"/>
        <end position="903"/>
    </location>
</feature>
<keyword evidence="5 7" id="KW-0238">DNA-binding</keyword>
<evidence type="ECO:0000256" key="8">
    <source>
        <dbReference type="SAM" id="MobiDB-lite"/>
    </source>
</evidence>
<keyword evidence="4 7" id="KW-0067">ATP-binding</keyword>
<dbReference type="Pfam" id="PF05188">
    <property type="entry name" value="MutS_II"/>
    <property type="match status" value="1"/>
</dbReference>
<feature type="compositionally biased region" description="Low complexity" evidence="8">
    <location>
        <begin position="77"/>
        <end position="96"/>
    </location>
</feature>
<dbReference type="Gene3D" id="3.40.1170.10">
    <property type="entry name" value="DNA repair protein MutS, domain I"/>
    <property type="match status" value="1"/>
</dbReference>
<dbReference type="SUPFAM" id="SSF48334">
    <property type="entry name" value="DNA repair protein MutS, domain III"/>
    <property type="match status" value="1"/>
</dbReference>
<dbReference type="SUPFAM" id="SSF53150">
    <property type="entry name" value="DNA repair protein MutS, domain II"/>
    <property type="match status" value="1"/>
</dbReference>
<evidence type="ECO:0000256" key="1">
    <source>
        <dbReference type="ARBA" id="ARBA00007094"/>
    </source>
</evidence>
<dbReference type="Gene3D" id="1.10.1420.10">
    <property type="match status" value="2"/>
</dbReference>
<dbReference type="InterPro" id="IPR007696">
    <property type="entry name" value="DNA_mismatch_repair_MutS_core"/>
</dbReference>
<evidence type="ECO:0000256" key="5">
    <source>
        <dbReference type="ARBA" id="ARBA00023125"/>
    </source>
</evidence>
<dbReference type="Pfam" id="PF01624">
    <property type="entry name" value="MutS_I"/>
    <property type="match status" value="1"/>
</dbReference>
<dbReference type="AlphaFoldDB" id="A0AAW1Q2B5"/>
<dbReference type="EMBL" id="JALJOQ010000001">
    <property type="protein sequence ID" value="KAK9814927.1"/>
    <property type="molecule type" value="Genomic_DNA"/>
</dbReference>
<evidence type="ECO:0000256" key="6">
    <source>
        <dbReference type="ARBA" id="ARBA00023204"/>
    </source>
</evidence>
<evidence type="ECO:0000256" key="7">
    <source>
        <dbReference type="PIRNR" id="PIRNR037677"/>
    </source>
</evidence>
<proteinExistence type="inferred from homology"/>
<dbReference type="Pfam" id="PF05192">
    <property type="entry name" value="MutS_III"/>
    <property type="match status" value="1"/>
</dbReference>
<dbReference type="InterPro" id="IPR027417">
    <property type="entry name" value="P-loop_NTPase"/>
</dbReference>
<keyword evidence="2 7" id="KW-0547">Nucleotide-binding</keyword>
<dbReference type="Gene3D" id="3.40.50.300">
    <property type="entry name" value="P-loop containing nucleotide triphosphate hydrolases"/>
    <property type="match status" value="1"/>
</dbReference>
<dbReference type="GO" id="GO:0006298">
    <property type="term" value="P:mismatch repair"/>
    <property type="evidence" value="ECO:0007669"/>
    <property type="project" value="InterPro"/>
</dbReference>
<accession>A0AAW1Q2B5</accession>
<evidence type="ECO:0000256" key="2">
    <source>
        <dbReference type="ARBA" id="ARBA00022741"/>
    </source>
</evidence>
<dbReference type="FunFam" id="3.40.1170.10:FF:000004">
    <property type="entry name" value="DNA mismatch repair protein"/>
    <property type="match status" value="1"/>
</dbReference>
<dbReference type="SMART" id="SM00533">
    <property type="entry name" value="MUTSd"/>
    <property type="match status" value="1"/>
</dbReference>
<dbReference type="InterPro" id="IPR045076">
    <property type="entry name" value="MutS"/>
</dbReference>
<dbReference type="GO" id="GO:0030983">
    <property type="term" value="F:mismatched DNA binding"/>
    <property type="evidence" value="ECO:0007669"/>
    <property type="project" value="UniProtKB-UniRule"/>
</dbReference>
<dbReference type="InterPro" id="IPR036678">
    <property type="entry name" value="MutS_con_dom_sf"/>
</dbReference>
<dbReference type="GO" id="GO:0006312">
    <property type="term" value="P:mitotic recombination"/>
    <property type="evidence" value="ECO:0007669"/>
    <property type="project" value="TreeGrafter"/>
</dbReference>
<dbReference type="InterPro" id="IPR007860">
    <property type="entry name" value="DNA_mmatch_repair_MutS_con_dom"/>
</dbReference>
<dbReference type="PROSITE" id="PS00486">
    <property type="entry name" value="DNA_MISMATCH_REPAIR_2"/>
    <property type="match status" value="1"/>
</dbReference>
<feature type="region of interest" description="Disordered" evidence="8">
    <location>
        <begin position="247"/>
        <end position="269"/>
    </location>
</feature>
<dbReference type="GO" id="GO:0140664">
    <property type="term" value="F:ATP-dependent DNA damage sensor activity"/>
    <property type="evidence" value="ECO:0007669"/>
    <property type="project" value="InterPro"/>
</dbReference>
<evidence type="ECO:0000256" key="4">
    <source>
        <dbReference type="ARBA" id="ARBA00022840"/>
    </source>
</evidence>
<evidence type="ECO:0000259" key="9">
    <source>
        <dbReference type="PROSITE" id="PS00486"/>
    </source>
</evidence>
<sequence length="1118" mass="120169">MKKGKPPQRPSGQRSIASFMFKQAPTAKEQSAPAAPADQQTDGKFATDEVAATAANPETQTKAPPAKRARFFPPPADTATAAPAPSASQSQSVAKQPPAPKPDAHQRFQNKLVLGHGNRKHADSSTIVPQKHTPLELQVVDLKKRHPGVLLAIEVGYKFRFFGEDAEIAAKECNLFVYPDRNFMTASIPLPRLHVYVRRLVEAGHKVGIVRQTETAAIKAAGDNKNTPFQRRLAALYTQSTLEAGSLEDVGDTSQGTGKAGGEAGSGHAGNESLSRFMVCLVEAPDAAPPPGGKQGDSEFGVVAVETSTGAVLWDQFWDGMLRAGLEARLMYTAPSELLIAQPLSRPSASLLGSYSTASRRMRSESVPADKYRNGGALAAVTAFYGKGDQKTLDTAMNLPPLVLQALAHALDYLKAFNLEAVLRIGPAFRRLHSEHEMSLSPNTLSQLEVLRSSESGEERGSLLWLLDHTVTPMGGRLLRHWVAHPLRHAPTITARLDAVQELAAAGSTGGALASLGEALKGIPDLERGIMRLVHRTASPSEFLTVLQALASLPMRLRVEVEEVSSAEEPASVKGVDSALLQEHLASAASQEVAEHARDMLSAVDEEAAHENDMVQLFRSEGRFPDVTRCRLEVDASKDALQALLPPLRKQLRMPRLEYVSVQNQGDWMIEVPADRRDIPPDWEKVCSTKKTNRFHPPQVSAAMEALALATEHLQAAAKAAWAAFLSEFASLYLPFRSAVQALAALDALHSLAMVAQSHGYVRPEFVPSNGEPQLVIKAGRHPVLDAILDEPVVPNDTCLRGSQGPRAAIITGPNMGGKSCFIRQAALIALMAQVGSLVPAESARMHVLDAIFTRMGAADNLARGRSTFLEELSETSAILEKATDRSLVIVDELGRGTATHDGVAIAHATLQHLITSTRCLTLFVTHYPKVASLQEALPGMVSTFFMSYIQEDESLPDHSSGPQPMQTDQLQNRMLPRTDAAVTVTQATGSPIRKLAMHTTASSAVAGPSPGSSNKEEQLHVPKIAFLYKLAEGVADRSFGLNVARMAQLPASVVERASQQAASFEASTMELVRAAERRQASQAPATQQQLCPFGASKGRCAKTTALSLAAQRLSELH</sequence>
<feature type="region of interest" description="Disordered" evidence="8">
    <location>
        <begin position="1"/>
        <end position="104"/>
    </location>
</feature>
<dbReference type="Pfam" id="PF00488">
    <property type="entry name" value="MutS_V"/>
    <property type="match status" value="2"/>
</dbReference>
<protein>
    <recommendedName>
        <fullName evidence="7">DNA mismatch repair protein</fullName>
    </recommendedName>
</protein>
<dbReference type="GO" id="GO:0005634">
    <property type="term" value="C:nucleus"/>
    <property type="evidence" value="ECO:0007669"/>
    <property type="project" value="TreeGrafter"/>
</dbReference>
<dbReference type="PANTHER" id="PTHR11361">
    <property type="entry name" value="DNA MISMATCH REPAIR PROTEIN MUTS FAMILY MEMBER"/>
    <property type="match status" value="1"/>
</dbReference>
<keyword evidence="6 7" id="KW-0234">DNA repair</keyword>
<comment type="caution">
    <text evidence="10">The sequence shown here is derived from an EMBL/GenBank/DDBJ whole genome shotgun (WGS) entry which is preliminary data.</text>
</comment>
<dbReference type="InterPro" id="IPR016151">
    <property type="entry name" value="DNA_mismatch_repair_MutS_N"/>
</dbReference>
<evidence type="ECO:0000313" key="10">
    <source>
        <dbReference type="EMBL" id="KAK9814927.1"/>
    </source>
</evidence>
<gene>
    <name evidence="10" type="ORF">WJX73_002195</name>
</gene>
<evidence type="ECO:0000313" key="11">
    <source>
        <dbReference type="Proteomes" id="UP001465755"/>
    </source>
</evidence>
<evidence type="ECO:0000256" key="3">
    <source>
        <dbReference type="ARBA" id="ARBA00022763"/>
    </source>
</evidence>
<dbReference type="SUPFAM" id="SSF52540">
    <property type="entry name" value="P-loop containing nucleoside triphosphate hydrolases"/>
    <property type="match status" value="1"/>
</dbReference>